<dbReference type="PANTHER" id="PTHR10359">
    <property type="entry name" value="A/G-SPECIFIC ADENINE GLYCOSYLASE/ENDONUCLEASE III"/>
    <property type="match status" value="1"/>
</dbReference>
<keyword evidence="3" id="KW-0408">Iron</keyword>
<dbReference type="Gene3D" id="1.10.1670.10">
    <property type="entry name" value="Helix-hairpin-Helix base-excision DNA repair enzymes (C-terminal)"/>
    <property type="match status" value="1"/>
</dbReference>
<protein>
    <recommendedName>
        <fullName evidence="5">HhH-GPD domain-containing protein</fullName>
    </recommendedName>
</protein>
<dbReference type="GO" id="GO:0003824">
    <property type="term" value="F:catalytic activity"/>
    <property type="evidence" value="ECO:0007669"/>
    <property type="project" value="InterPro"/>
</dbReference>
<dbReference type="PIRSF" id="PIRSF001435">
    <property type="entry name" value="Nth"/>
    <property type="match status" value="1"/>
</dbReference>
<proteinExistence type="predicted"/>
<dbReference type="KEGG" id="tac:Ta0321"/>
<name>Q9HLA8_THEAC</name>
<evidence type="ECO:0000259" key="5">
    <source>
        <dbReference type="SMART" id="SM00478"/>
    </source>
</evidence>
<keyword evidence="2" id="KW-0479">Metal-binding</keyword>
<keyword evidence="1" id="KW-0004">4Fe-4S</keyword>
<keyword evidence="7" id="KW-1185">Reference proteome</keyword>
<evidence type="ECO:0000256" key="2">
    <source>
        <dbReference type="ARBA" id="ARBA00022723"/>
    </source>
</evidence>
<feature type="domain" description="HhH-GPD" evidence="5">
    <location>
        <begin position="35"/>
        <end position="186"/>
    </location>
</feature>
<evidence type="ECO:0000256" key="3">
    <source>
        <dbReference type="ARBA" id="ARBA00023004"/>
    </source>
</evidence>
<gene>
    <name evidence="6" type="ordered locus">Ta0321</name>
</gene>
<dbReference type="EMBL" id="AL445063">
    <property type="protein sequence ID" value="CAC11466.1"/>
    <property type="molecule type" value="Genomic_DNA"/>
</dbReference>
<dbReference type="Proteomes" id="UP000001024">
    <property type="component" value="Chromosome"/>
</dbReference>
<dbReference type="SMART" id="SM00478">
    <property type="entry name" value="ENDO3c"/>
    <property type="match status" value="1"/>
</dbReference>
<dbReference type="PANTHER" id="PTHR10359:SF19">
    <property type="entry name" value="DNA REPAIR GLYCOSYLASE MJ1434-RELATED"/>
    <property type="match status" value="1"/>
</dbReference>
<dbReference type="PaxDb" id="273075-Ta0321"/>
<dbReference type="RefSeq" id="WP_010900750.1">
    <property type="nucleotide sequence ID" value="NC_002578.1"/>
</dbReference>
<dbReference type="InParanoid" id="Q9HLA8"/>
<dbReference type="HOGENOM" id="CLU_012862_6_0_2"/>
<dbReference type="InterPro" id="IPR003265">
    <property type="entry name" value="HhH-GPD_domain"/>
</dbReference>
<organism evidence="6 7">
    <name type="scientific">Thermoplasma acidophilum (strain ATCC 25905 / DSM 1728 / JCM 9062 / NBRC 15155 / AMRC-C165)</name>
    <dbReference type="NCBI Taxonomy" id="273075"/>
    <lineage>
        <taxon>Archaea</taxon>
        <taxon>Methanobacteriati</taxon>
        <taxon>Thermoplasmatota</taxon>
        <taxon>Thermoplasmata</taxon>
        <taxon>Thermoplasmatales</taxon>
        <taxon>Thermoplasmataceae</taxon>
        <taxon>Thermoplasma</taxon>
    </lineage>
</organism>
<dbReference type="FunCoup" id="Q9HLA8">
    <property type="interactions" value="10"/>
</dbReference>
<dbReference type="STRING" id="273075.gene:9571539"/>
<dbReference type="InterPro" id="IPR023170">
    <property type="entry name" value="HhH_base_excis_C"/>
</dbReference>
<dbReference type="SUPFAM" id="SSF48150">
    <property type="entry name" value="DNA-glycosylase"/>
    <property type="match status" value="1"/>
</dbReference>
<dbReference type="EnsemblBacteria" id="CAC11466">
    <property type="protein sequence ID" value="CAC11466"/>
    <property type="gene ID" value="CAC11466"/>
</dbReference>
<evidence type="ECO:0000256" key="1">
    <source>
        <dbReference type="ARBA" id="ARBA00022485"/>
    </source>
</evidence>
<dbReference type="InterPro" id="IPR011257">
    <property type="entry name" value="DNA_glycosylase"/>
</dbReference>
<dbReference type="Pfam" id="PF00730">
    <property type="entry name" value="HhH-GPD"/>
    <property type="match status" value="1"/>
</dbReference>
<accession>Q9HLA8</accession>
<keyword evidence="4" id="KW-0411">Iron-sulfur</keyword>
<dbReference type="Gene3D" id="1.10.340.30">
    <property type="entry name" value="Hypothetical protein, domain 2"/>
    <property type="match status" value="1"/>
</dbReference>
<dbReference type="OrthoDB" id="19248at2157"/>
<dbReference type="GO" id="GO:0006284">
    <property type="term" value="P:base-excision repair"/>
    <property type="evidence" value="ECO:0007669"/>
    <property type="project" value="InterPro"/>
</dbReference>
<sequence>MRIYSTVYDDLFRVYGDLHWWPADSKDEVVIGAVLTQNTSWKNVEKAIERLREKGLNSLAAISKCDVKDLAETIRPSGFYNQKAERLIALSKALMERFGGIDSIHDLETAVSFFSPIKGIGQETLDSILLYALDLPVFVMDKYTARFLDRCYGIRGGDIKKDVEGEIKDVERLKNLHAMIVQISKDHCKKVPECDGCPLNTKCEYYGRERRQNAFLHDKD</sequence>
<dbReference type="CDD" id="cd00056">
    <property type="entry name" value="ENDO3c"/>
    <property type="match status" value="1"/>
</dbReference>
<dbReference type="eggNOG" id="arCOG00461">
    <property type="taxonomic scope" value="Archaea"/>
</dbReference>
<dbReference type="GO" id="GO:0046872">
    <property type="term" value="F:metal ion binding"/>
    <property type="evidence" value="ECO:0007669"/>
    <property type="project" value="UniProtKB-KW"/>
</dbReference>
<reference evidence="6 7" key="1">
    <citation type="journal article" date="2000" name="Nature">
        <title>The genome sequence of the thermoacidophilic scavenger Thermoplasma acidophilum.</title>
        <authorList>
            <person name="Ruepp A."/>
            <person name="Graml W."/>
            <person name="Santos-Martinez M.L."/>
            <person name="Koretke K.K."/>
            <person name="Volker C."/>
            <person name="Mewes H.W."/>
            <person name="Frishman D."/>
            <person name="Stocker S."/>
            <person name="Lupas A.N."/>
            <person name="Baumeister W."/>
        </authorList>
    </citation>
    <scope>NUCLEOTIDE SEQUENCE [LARGE SCALE GENOMIC DNA]</scope>
    <source>
        <strain evidence="7">ATCC 25905 / DSM 1728 / JCM 9062 / NBRC 15155 / AMRC-C165</strain>
    </source>
</reference>
<evidence type="ECO:0000256" key="4">
    <source>
        <dbReference type="ARBA" id="ARBA00023014"/>
    </source>
</evidence>
<evidence type="ECO:0000313" key="6">
    <source>
        <dbReference type="EMBL" id="CAC11466.1"/>
    </source>
</evidence>
<dbReference type="AlphaFoldDB" id="Q9HLA8"/>
<dbReference type="GO" id="GO:0051539">
    <property type="term" value="F:4 iron, 4 sulfur cluster binding"/>
    <property type="evidence" value="ECO:0007669"/>
    <property type="project" value="UniProtKB-KW"/>
</dbReference>
<evidence type="ECO:0000313" key="7">
    <source>
        <dbReference type="Proteomes" id="UP000001024"/>
    </source>
</evidence>